<sequence>YLSTGLSFRAIASSFRISHQTIASIVYETCEAIWKALQPIHLPVPTTESLLELVQEFEMKWNFPNCIGAIDGKHWILEIMDDGATVVYLLALLHLGTLKITRLMYPFLDPCQEQITICLMY</sequence>
<dbReference type="VEuPathDB" id="VectorBase:AEPI011069"/>
<dbReference type="AlphaFoldDB" id="A0A182PVT2"/>
<dbReference type="STRING" id="199890.A0A182PVT2"/>
<keyword evidence="2" id="KW-1185">Reference proteome</keyword>
<accession>A0A182PVT2</accession>
<reference evidence="1" key="2">
    <citation type="submission" date="2020-05" db="UniProtKB">
        <authorList>
            <consortium name="EnsemblMetazoa"/>
        </authorList>
    </citation>
    <scope>IDENTIFICATION</scope>
    <source>
        <strain evidence="1">Epiroticus2</strain>
    </source>
</reference>
<name>A0A182PVT2_9DIPT</name>
<protein>
    <recommendedName>
        <fullName evidence="3">DDE Tnp4 domain-containing protein</fullName>
    </recommendedName>
</protein>
<evidence type="ECO:0008006" key="3">
    <source>
        <dbReference type="Google" id="ProtNLM"/>
    </source>
</evidence>
<evidence type="ECO:0000313" key="1">
    <source>
        <dbReference type="EnsemblMetazoa" id="AEPI011069-PA"/>
    </source>
</evidence>
<evidence type="ECO:0000313" key="2">
    <source>
        <dbReference type="Proteomes" id="UP000075885"/>
    </source>
</evidence>
<proteinExistence type="predicted"/>
<dbReference type="EnsemblMetazoa" id="AEPI011069-RA">
    <property type="protein sequence ID" value="AEPI011069-PA"/>
    <property type="gene ID" value="AEPI011069"/>
</dbReference>
<dbReference type="Proteomes" id="UP000075885">
    <property type="component" value="Unassembled WGS sequence"/>
</dbReference>
<organism evidence="1 2">
    <name type="scientific">Anopheles epiroticus</name>
    <dbReference type="NCBI Taxonomy" id="199890"/>
    <lineage>
        <taxon>Eukaryota</taxon>
        <taxon>Metazoa</taxon>
        <taxon>Ecdysozoa</taxon>
        <taxon>Arthropoda</taxon>
        <taxon>Hexapoda</taxon>
        <taxon>Insecta</taxon>
        <taxon>Pterygota</taxon>
        <taxon>Neoptera</taxon>
        <taxon>Endopterygota</taxon>
        <taxon>Diptera</taxon>
        <taxon>Nematocera</taxon>
        <taxon>Culicoidea</taxon>
        <taxon>Culicidae</taxon>
        <taxon>Anophelinae</taxon>
        <taxon>Anopheles</taxon>
    </lineage>
</organism>
<reference evidence="2" key="1">
    <citation type="submission" date="2013-03" db="EMBL/GenBank/DDBJ databases">
        <title>The Genome Sequence of Anopheles epiroticus epiroticus2.</title>
        <authorList>
            <consortium name="The Broad Institute Genomics Platform"/>
            <person name="Neafsey D.E."/>
            <person name="Howell P."/>
            <person name="Walker B."/>
            <person name="Young S.K."/>
            <person name="Zeng Q."/>
            <person name="Gargeya S."/>
            <person name="Fitzgerald M."/>
            <person name="Haas B."/>
            <person name="Abouelleil A."/>
            <person name="Allen A.W."/>
            <person name="Alvarado L."/>
            <person name="Arachchi H.M."/>
            <person name="Berlin A.M."/>
            <person name="Chapman S.B."/>
            <person name="Gainer-Dewar J."/>
            <person name="Goldberg J."/>
            <person name="Griggs A."/>
            <person name="Gujja S."/>
            <person name="Hansen M."/>
            <person name="Howarth C."/>
            <person name="Imamovic A."/>
            <person name="Ireland A."/>
            <person name="Larimer J."/>
            <person name="McCowan C."/>
            <person name="Murphy C."/>
            <person name="Pearson M."/>
            <person name="Poon T.W."/>
            <person name="Priest M."/>
            <person name="Roberts A."/>
            <person name="Saif S."/>
            <person name="Shea T."/>
            <person name="Sisk P."/>
            <person name="Sykes S."/>
            <person name="Wortman J."/>
            <person name="Nusbaum C."/>
            <person name="Birren B."/>
        </authorList>
    </citation>
    <scope>NUCLEOTIDE SEQUENCE [LARGE SCALE GENOMIC DNA]</scope>
    <source>
        <strain evidence="2">Epiroticus2</strain>
    </source>
</reference>